<dbReference type="eggNOG" id="COG0226">
    <property type="taxonomic scope" value="Bacteria"/>
</dbReference>
<dbReference type="OrthoDB" id="1450880at2"/>
<evidence type="ECO:0000313" key="4">
    <source>
        <dbReference type="Proteomes" id="UP000028007"/>
    </source>
</evidence>
<accession>A0A081PFR1</accession>
<evidence type="ECO:0000256" key="1">
    <source>
        <dbReference type="ARBA" id="ARBA00022729"/>
    </source>
</evidence>
<dbReference type="SUPFAM" id="SSF53850">
    <property type="entry name" value="Periplasmic binding protein-like II"/>
    <property type="match status" value="1"/>
</dbReference>
<gene>
    <name evidence="3" type="ORF">N180_04010</name>
</gene>
<dbReference type="Gene3D" id="3.40.190.10">
    <property type="entry name" value="Periplasmic binding protein-like II"/>
    <property type="match status" value="2"/>
</dbReference>
<name>A0A081PFR1_9SPHI</name>
<protein>
    <submittedName>
        <fullName evidence="3">Phosphate ABC transporter substrate-binding protein</fullName>
    </submittedName>
</protein>
<proteinExistence type="predicted"/>
<sequence length="303" mass="33913">MKRLLFILPLFLFAACKPKPKAEVAADTRTSGQVRMLVDESFSNVLADQIEIFKLDYPDTKFELIQGNENKILPTFLNDSVRVAILSRMLTPEEEQAYKKRSIPIFTTRFAIDGIAMITGNSNPDSTITADEVVSILKAEGKSQKKLVFDNPYSSTLRYFMVLAGIKVLPKDGVYTLQNNNDVIKYVAEHKDYIGVVGVNWLIQDNRDVANFTSEIKVLAVKNTKGKPGDDAFYKPSQKNLIDGIYPFLRNVYIINAEGKNGLGTGFATWLVSQRGQLIVLKSGLGPNKMVPRDLNIRTKNKN</sequence>
<evidence type="ECO:0000259" key="2">
    <source>
        <dbReference type="Pfam" id="PF12849"/>
    </source>
</evidence>
<dbReference type="PANTHER" id="PTHR30570">
    <property type="entry name" value="PERIPLASMIC PHOSPHATE BINDING COMPONENT OF PHOSPHATE ABC TRANSPORTER"/>
    <property type="match status" value="1"/>
</dbReference>
<dbReference type="Proteomes" id="UP000028007">
    <property type="component" value="Unassembled WGS sequence"/>
</dbReference>
<organism evidence="3 4">
    <name type="scientific">Pedobacter antarcticus 4BY</name>
    <dbReference type="NCBI Taxonomy" id="1358423"/>
    <lineage>
        <taxon>Bacteria</taxon>
        <taxon>Pseudomonadati</taxon>
        <taxon>Bacteroidota</taxon>
        <taxon>Sphingobacteriia</taxon>
        <taxon>Sphingobacteriales</taxon>
        <taxon>Sphingobacteriaceae</taxon>
        <taxon>Pedobacter</taxon>
    </lineage>
</organism>
<dbReference type="Pfam" id="PF12849">
    <property type="entry name" value="PBP_like_2"/>
    <property type="match status" value="1"/>
</dbReference>
<reference evidence="3 4" key="1">
    <citation type="journal article" date="1992" name="Int. J. Syst. Bacteriol.">
        <title>Sphingobacterium antarcticus sp. nov. a Psychrotrophic Bacterium from the Soils of Schirmacher Oasis, Antarctica.</title>
        <authorList>
            <person name="Shivaji S."/>
            <person name="Ray M.K."/>
            <person name="Rao N.S."/>
            <person name="Saiserr L."/>
            <person name="Jagannadham M.V."/>
            <person name="Kumar G.S."/>
            <person name="Reddy G."/>
            <person name="Bhargava P.M."/>
        </authorList>
    </citation>
    <scope>NUCLEOTIDE SEQUENCE [LARGE SCALE GENOMIC DNA]</scope>
    <source>
        <strain evidence="3 4">4BY</strain>
    </source>
</reference>
<dbReference type="PROSITE" id="PS51257">
    <property type="entry name" value="PROKAR_LIPOPROTEIN"/>
    <property type="match status" value="1"/>
</dbReference>
<keyword evidence="1" id="KW-0732">Signal</keyword>
<dbReference type="InterPro" id="IPR050811">
    <property type="entry name" value="Phosphate_ABC_transporter"/>
</dbReference>
<dbReference type="AlphaFoldDB" id="A0A081PFR1"/>
<comment type="caution">
    <text evidence="3">The sequence shown here is derived from an EMBL/GenBank/DDBJ whole genome shotgun (WGS) entry which is preliminary data.</text>
</comment>
<keyword evidence="4" id="KW-1185">Reference proteome</keyword>
<evidence type="ECO:0000313" key="3">
    <source>
        <dbReference type="EMBL" id="KEQ29534.1"/>
    </source>
</evidence>
<feature type="domain" description="PBP" evidence="2">
    <location>
        <begin position="24"/>
        <end position="274"/>
    </location>
</feature>
<dbReference type="RefSeq" id="WP_037441972.1">
    <property type="nucleotide sequence ID" value="NZ_JNFF01000072.1"/>
</dbReference>
<dbReference type="InterPro" id="IPR024370">
    <property type="entry name" value="PBP_domain"/>
</dbReference>
<dbReference type="EMBL" id="JNFF01000072">
    <property type="protein sequence ID" value="KEQ29534.1"/>
    <property type="molecule type" value="Genomic_DNA"/>
</dbReference>
<dbReference type="PANTHER" id="PTHR30570:SF1">
    <property type="entry name" value="PHOSPHATE-BINDING PROTEIN PSTS"/>
    <property type="match status" value="1"/>
</dbReference>